<comment type="subcellular location">
    <subcellularLocation>
        <location evidence="5">Cell outer membrane</location>
    </subcellularLocation>
    <subcellularLocation>
        <location evidence="1">Membrane</location>
    </subcellularLocation>
</comment>
<name>A0A2D6YKR0_9DELT</name>
<evidence type="ECO:0000313" key="9">
    <source>
        <dbReference type="EMBL" id="MAH63787.1"/>
    </source>
</evidence>
<protein>
    <recommendedName>
        <fullName evidence="11">Type II secretion system protein GspD</fullName>
    </recommendedName>
</protein>
<evidence type="ECO:0000256" key="1">
    <source>
        <dbReference type="ARBA" id="ARBA00004370"/>
    </source>
</evidence>
<gene>
    <name evidence="9" type="ORF">CMN54_10155</name>
</gene>
<dbReference type="PRINTS" id="PR01032">
    <property type="entry name" value="PHAGEIV"/>
</dbReference>
<dbReference type="PANTHER" id="PTHR30332">
    <property type="entry name" value="PROBABLE GENERAL SECRETION PATHWAY PROTEIN D"/>
    <property type="match status" value="1"/>
</dbReference>
<evidence type="ECO:0000256" key="3">
    <source>
        <dbReference type="ARBA" id="ARBA00023136"/>
    </source>
</evidence>
<dbReference type="Gene3D" id="3.55.50.30">
    <property type="match status" value="1"/>
</dbReference>
<dbReference type="PANTHER" id="PTHR30332:SF24">
    <property type="entry name" value="SECRETIN GSPD-RELATED"/>
    <property type="match status" value="1"/>
</dbReference>
<reference evidence="10" key="1">
    <citation type="submission" date="2017-09" db="EMBL/GenBank/DDBJ databases">
        <title>The Reconstruction of 2,631 Draft Metagenome-Assembled Genomes from the Global Oceans.</title>
        <authorList>
            <person name="Tully B.J."/>
            <person name="Graham E.D."/>
            <person name="Heidelberg J.F."/>
        </authorList>
    </citation>
    <scope>NUCLEOTIDE SEQUENCE [LARGE SCALE GENOMIC DNA]</scope>
</reference>
<dbReference type="GO" id="GO:0009306">
    <property type="term" value="P:protein secretion"/>
    <property type="evidence" value="ECO:0007669"/>
    <property type="project" value="InterPro"/>
</dbReference>
<evidence type="ECO:0000256" key="5">
    <source>
        <dbReference type="RuleBase" id="RU004004"/>
    </source>
</evidence>
<dbReference type="InterPro" id="IPR004846">
    <property type="entry name" value="T2SS/T3SS_dom"/>
</dbReference>
<feature type="domain" description="NolW-like" evidence="8">
    <location>
        <begin position="157"/>
        <end position="217"/>
    </location>
</feature>
<dbReference type="Pfam" id="PF00263">
    <property type="entry name" value="Secretin"/>
    <property type="match status" value="1"/>
</dbReference>
<feature type="domain" description="Type II/III secretion system secretin-like" evidence="7">
    <location>
        <begin position="698"/>
        <end position="862"/>
    </location>
</feature>
<organism evidence="9 10">
    <name type="scientific">SAR324 cluster bacterium</name>
    <dbReference type="NCBI Taxonomy" id="2024889"/>
    <lineage>
        <taxon>Bacteria</taxon>
        <taxon>Deltaproteobacteria</taxon>
        <taxon>SAR324 cluster</taxon>
    </lineage>
</organism>
<feature type="chain" id="PRO_5014634889" description="Type II secretion system protein GspD" evidence="6">
    <location>
        <begin position="30"/>
        <end position="897"/>
    </location>
</feature>
<dbReference type="Pfam" id="PF03958">
    <property type="entry name" value="Secretin_N"/>
    <property type="match status" value="3"/>
</dbReference>
<dbReference type="Gene3D" id="3.30.1370.120">
    <property type="match status" value="5"/>
</dbReference>
<feature type="domain" description="NolW-like" evidence="8">
    <location>
        <begin position="446"/>
        <end position="518"/>
    </location>
</feature>
<feature type="signal peptide" evidence="6">
    <location>
        <begin position="1"/>
        <end position="29"/>
    </location>
</feature>
<dbReference type="AlphaFoldDB" id="A0A2D6YKR0"/>
<dbReference type="GO" id="GO:0015627">
    <property type="term" value="C:type II protein secretion system complex"/>
    <property type="evidence" value="ECO:0007669"/>
    <property type="project" value="TreeGrafter"/>
</dbReference>
<feature type="domain" description="NolW-like" evidence="8">
    <location>
        <begin position="530"/>
        <end position="618"/>
    </location>
</feature>
<dbReference type="EMBL" id="NZEX01000114">
    <property type="protein sequence ID" value="MAH63787.1"/>
    <property type="molecule type" value="Genomic_DNA"/>
</dbReference>
<dbReference type="InterPro" id="IPR005644">
    <property type="entry name" value="NolW-like"/>
</dbReference>
<accession>A0A2D6YKR0</accession>
<evidence type="ECO:0000259" key="7">
    <source>
        <dbReference type="Pfam" id="PF00263"/>
    </source>
</evidence>
<dbReference type="GO" id="GO:0009279">
    <property type="term" value="C:cell outer membrane"/>
    <property type="evidence" value="ECO:0007669"/>
    <property type="project" value="UniProtKB-SubCell"/>
</dbReference>
<dbReference type="Proteomes" id="UP000226525">
    <property type="component" value="Unassembled WGS sequence"/>
</dbReference>
<evidence type="ECO:0000259" key="8">
    <source>
        <dbReference type="Pfam" id="PF03958"/>
    </source>
</evidence>
<evidence type="ECO:0008006" key="11">
    <source>
        <dbReference type="Google" id="ProtNLM"/>
    </source>
</evidence>
<proteinExistence type="inferred from homology"/>
<keyword evidence="5" id="KW-0813">Transport</keyword>
<evidence type="ECO:0000256" key="6">
    <source>
        <dbReference type="SAM" id="SignalP"/>
    </source>
</evidence>
<keyword evidence="3" id="KW-0472">Membrane</keyword>
<comment type="caution">
    <text evidence="9">The sequence shown here is derived from an EMBL/GenBank/DDBJ whole genome shotgun (WGS) entry which is preliminary data.</text>
</comment>
<evidence type="ECO:0000313" key="10">
    <source>
        <dbReference type="Proteomes" id="UP000226525"/>
    </source>
</evidence>
<sequence length="897" mass="99079">MNFHLSRIHKFLTALMLLCFFSLILSVYAQEDLEVDNATVEMRARFEALSKDVSINLPPTLVLQEFIKIIAIETNTVFLYEEKNLRGQMSITAPPNLKVSAKDALYFFEKILQTQGLALVPRANSNVVEILPAAEARFLRLNISKEVPLDTDQEFVMRLISFKHADLKRIQATLQPIFSKAGAMLIYEPLEMLMVLDNAANVERIEEIIEMLDVPAPEGVGQEVTLFSPKHSDIKELHKTVTDLYANLQRSGKAITFKLVIEERMNALFIVANKPVTEELISFLEKIDVPVEGKQMTIQRLRYLKPQEVIGLLQTVFPKTASVQLVPFDPMNAVVILASAISTGSAVSLIEQLDVERERGVEITIHPVSFAEAGPLGQLLASIFTDQIVQGQDKGETAKSSPVKIIPETRLNALIIIADGFTTDRIIELAERLDIPQQAAGNVVYELVPLKFTRADTMSGLLTNVFSEIKVVEKEGENKSQTTNSFKIIPEPRLNALIVITDQKKLSQLKSLLEMLDVFQEEDRAQSNFRLYSLKHAVAKDMAPLLLELTGRISEIATQTEAKNKETADDQPSQAVEKIGEISITSDEATNSLLIFAPPETLPTLEEIISRLDVPRLQVYVEAMLMEITLTKSLDLGVNWRVAGEDDGRISTGGFPGTSPFNATTATAAGQNAAFGIVGGEIEFGGQQYFSFGAFIRATQQDQDVDILANPQIMMLNNVSSSINVTTNTPVSTRTVTNNNGVTTTETEFKDIGIKLTIKPQISGEDSIRLEIQQESSNIVTSGATSAQTAITTFKRELSTTVVTRDNEIVVLGGLINETRRNSANSVPGFRDLPLIGGLFASSSDTTDKTNLLLFIRPKIIRTQDDLRKVTRGAKSRYESSNTGDTAEQLMKEMNLD</sequence>
<comment type="similarity">
    <text evidence="4">Belongs to the bacterial secretin family.</text>
</comment>
<dbReference type="InterPro" id="IPR001775">
    <property type="entry name" value="GspD/PilQ"/>
</dbReference>
<evidence type="ECO:0000256" key="2">
    <source>
        <dbReference type="ARBA" id="ARBA00022729"/>
    </source>
</evidence>
<dbReference type="InterPro" id="IPR050810">
    <property type="entry name" value="Bact_Secretion_Sys_Channel"/>
</dbReference>
<dbReference type="InterPro" id="IPR038591">
    <property type="entry name" value="NolW-like_sf"/>
</dbReference>
<keyword evidence="2 6" id="KW-0732">Signal</keyword>
<dbReference type="PRINTS" id="PR00811">
    <property type="entry name" value="BCTERIALGSPD"/>
</dbReference>
<evidence type="ECO:0000256" key="4">
    <source>
        <dbReference type="RuleBase" id="RU004003"/>
    </source>
</evidence>